<dbReference type="InterPro" id="IPR001387">
    <property type="entry name" value="Cro/C1-type_HTH"/>
</dbReference>
<reference evidence="4" key="1">
    <citation type="submission" date="2022-10" db="EMBL/GenBank/DDBJ databases">
        <title>Vagococcus sp. isolated from poultry meat.</title>
        <authorList>
            <person name="Johansson P."/>
            <person name="Bjorkroth J."/>
        </authorList>
    </citation>
    <scope>NUCLEOTIDE SEQUENCE</scope>
    <source>
        <strain evidence="4">STAA11</strain>
    </source>
</reference>
<dbReference type="Pfam" id="PF13413">
    <property type="entry name" value="HTH_25"/>
    <property type="match status" value="1"/>
</dbReference>
<feature type="domain" description="Cytoskeleton protein RodZ-like C-terminal" evidence="3">
    <location>
        <begin position="206"/>
        <end position="273"/>
    </location>
</feature>
<dbReference type="AlphaFoldDB" id="A0AAF0I7Z6"/>
<dbReference type="Pfam" id="PF13464">
    <property type="entry name" value="RodZ_C"/>
    <property type="match status" value="1"/>
</dbReference>
<keyword evidence="2" id="KW-0812">Transmembrane</keyword>
<dbReference type="InterPro" id="IPR025194">
    <property type="entry name" value="RodZ-like_C"/>
</dbReference>
<keyword evidence="2" id="KW-1133">Transmembrane helix</keyword>
<feature type="compositionally biased region" description="Basic and acidic residues" evidence="1">
    <location>
        <begin position="156"/>
        <end position="174"/>
    </location>
</feature>
<name>A0AAF0I7Z6_9ENTE</name>
<dbReference type="InterPro" id="IPR050400">
    <property type="entry name" value="Bact_Cytoskel_RodZ"/>
</dbReference>
<dbReference type="EMBL" id="CP110232">
    <property type="protein sequence ID" value="WEG73426.1"/>
    <property type="molecule type" value="Genomic_DNA"/>
</dbReference>
<dbReference type="PANTHER" id="PTHR34475">
    <property type="match status" value="1"/>
</dbReference>
<gene>
    <name evidence="4" type="ORF">OL234_00495</name>
</gene>
<evidence type="ECO:0000256" key="1">
    <source>
        <dbReference type="SAM" id="MobiDB-lite"/>
    </source>
</evidence>
<proteinExistence type="predicted"/>
<feature type="transmembrane region" description="Helical" evidence="2">
    <location>
        <begin position="109"/>
        <end position="130"/>
    </location>
</feature>
<accession>A0AAF0I7Z6</accession>
<dbReference type="GO" id="GO:0003677">
    <property type="term" value="F:DNA binding"/>
    <property type="evidence" value="ECO:0007669"/>
    <property type="project" value="InterPro"/>
</dbReference>
<dbReference type="PANTHER" id="PTHR34475:SF1">
    <property type="entry name" value="CYTOSKELETON PROTEIN RODZ"/>
    <property type="match status" value="1"/>
</dbReference>
<dbReference type="Gene3D" id="1.10.260.40">
    <property type="entry name" value="lambda repressor-like DNA-binding domains"/>
    <property type="match status" value="1"/>
</dbReference>
<evidence type="ECO:0000313" key="4">
    <source>
        <dbReference type="EMBL" id="WEG73426.1"/>
    </source>
</evidence>
<feature type="region of interest" description="Disordered" evidence="1">
    <location>
        <begin position="141"/>
        <end position="174"/>
    </location>
</feature>
<dbReference type="CDD" id="cd00093">
    <property type="entry name" value="HTH_XRE"/>
    <property type="match status" value="1"/>
</dbReference>
<dbReference type="Proteomes" id="UP001179647">
    <property type="component" value="Chromosome"/>
</dbReference>
<organism evidence="4 5">
    <name type="scientific">Vagococcus intermedius</name>
    <dbReference type="NCBI Taxonomy" id="2991418"/>
    <lineage>
        <taxon>Bacteria</taxon>
        <taxon>Bacillati</taxon>
        <taxon>Bacillota</taxon>
        <taxon>Bacilli</taxon>
        <taxon>Lactobacillales</taxon>
        <taxon>Enterococcaceae</taxon>
        <taxon>Vagococcus</taxon>
    </lineage>
</organism>
<sequence>MKSIGEILKSARLTRGLTIEELQQTTKIQKRYLEAIEANDFDALPSVYYAKSFIRQYATEVGADAEYLIARFEGKPTEAIVTPESVEGTRADIHTEKNNSKLTFIMDNLPMILLTVAAIVIISGIGFITLREGNKKEMIKKPKEVQVDKQAAPASKSKEKQADDKPSEDNKEQTDMSLEFLSQEGYDVNMAANNISDPVTLDLTSINDRCWIGIKVGDEYIFDQTLEANSTDSVVLPEGTTSVAITLGNLSNAQIKVNGQDLDFNPDGAAQLKRNVNLDINLAE</sequence>
<dbReference type="RefSeq" id="WP_275469224.1">
    <property type="nucleotide sequence ID" value="NZ_CP110232.1"/>
</dbReference>
<protein>
    <submittedName>
        <fullName evidence="4">DUF4115 domain-containing protein</fullName>
    </submittedName>
</protein>
<keyword evidence="2" id="KW-0472">Membrane</keyword>
<keyword evidence="5" id="KW-1185">Reference proteome</keyword>
<dbReference type="KEGG" id="vie:OL234_00495"/>
<dbReference type="InterPro" id="IPR010982">
    <property type="entry name" value="Lambda_DNA-bd_dom_sf"/>
</dbReference>
<evidence type="ECO:0000313" key="5">
    <source>
        <dbReference type="Proteomes" id="UP001179647"/>
    </source>
</evidence>
<evidence type="ECO:0000259" key="3">
    <source>
        <dbReference type="Pfam" id="PF13464"/>
    </source>
</evidence>
<dbReference type="SUPFAM" id="SSF47413">
    <property type="entry name" value="lambda repressor-like DNA-binding domains"/>
    <property type="match status" value="1"/>
</dbReference>
<evidence type="ECO:0000256" key="2">
    <source>
        <dbReference type="SAM" id="Phobius"/>
    </source>
</evidence>